<name>A0ABU0CTC9_9BACI</name>
<protein>
    <submittedName>
        <fullName evidence="1">Uncharacterized protein</fullName>
    </submittedName>
</protein>
<dbReference type="Gene3D" id="3.40.50.150">
    <property type="entry name" value="Vaccinia Virus protein VP39"/>
    <property type="match status" value="1"/>
</dbReference>
<accession>A0ABU0CTC9</accession>
<sequence length="159" mass="17598">MGFAKDAIQVAARDYEGIIWAVANLADMPLSDHTCNIILNILSPANASEFTRVLSNNGLLIKVVPGKSYLQELRYALYGQTQSRTDTERKLSAHMPDNFMLADVHNINYQVTVKKDALDSLVSMPPLSWGSSEAHKQKVLSLDQLEITVDLNILAGKKQ</sequence>
<keyword evidence="2" id="KW-1185">Reference proteome</keyword>
<comment type="caution">
    <text evidence="1">The sequence shown here is derived from an EMBL/GenBank/DDBJ whole genome shotgun (WGS) entry which is preliminary data.</text>
</comment>
<evidence type="ECO:0000313" key="1">
    <source>
        <dbReference type="EMBL" id="MDQ0339688.1"/>
    </source>
</evidence>
<evidence type="ECO:0000313" key="2">
    <source>
        <dbReference type="Proteomes" id="UP001232445"/>
    </source>
</evidence>
<dbReference type="EMBL" id="JAUSUQ010000009">
    <property type="protein sequence ID" value="MDQ0339688.1"/>
    <property type="molecule type" value="Genomic_DNA"/>
</dbReference>
<reference evidence="1 2" key="1">
    <citation type="submission" date="2023-07" db="EMBL/GenBank/DDBJ databases">
        <title>Genomic Encyclopedia of Type Strains, Phase IV (KMG-IV): sequencing the most valuable type-strain genomes for metagenomic binning, comparative biology and taxonomic classification.</title>
        <authorList>
            <person name="Goeker M."/>
        </authorList>
    </citation>
    <scope>NUCLEOTIDE SEQUENCE [LARGE SCALE GENOMIC DNA]</scope>
    <source>
        <strain evidence="1 2">DSM 17740</strain>
    </source>
</reference>
<gene>
    <name evidence="1" type="ORF">J2S00_002481</name>
</gene>
<dbReference type="SUPFAM" id="SSF53335">
    <property type="entry name" value="S-adenosyl-L-methionine-dependent methyltransferases"/>
    <property type="match status" value="1"/>
</dbReference>
<dbReference type="Proteomes" id="UP001232445">
    <property type="component" value="Unassembled WGS sequence"/>
</dbReference>
<proteinExistence type="predicted"/>
<dbReference type="InterPro" id="IPR029063">
    <property type="entry name" value="SAM-dependent_MTases_sf"/>
</dbReference>
<organism evidence="1 2">
    <name type="scientific">Caldalkalibacillus uzonensis</name>
    <dbReference type="NCBI Taxonomy" id="353224"/>
    <lineage>
        <taxon>Bacteria</taxon>
        <taxon>Bacillati</taxon>
        <taxon>Bacillota</taxon>
        <taxon>Bacilli</taxon>
        <taxon>Bacillales</taxon>
        <taxon>Bacillaceae</taxon>
        <taxon>Caldalkalibacillus</taxon>
    </lineage>
</organism>
<dbReference type="RefSeq" id="WP_307340073.1">
    <property type="nucleotide sequence ID" value="NZ_JAUSUQ010000009.1"/>
</dbReference>